<gene>
    <name evidence="7" type="ORF">SAMN05216586_102194</name>
</gene>
<accession>A0AAQ1G5G4</accession>
<evidence type="ECO:0000256" key="2">
    <source>
        <dbReference type="ARBA" id="ARBA00022692"/>
    </source>
</evidence>
<dbReference type="InterPro" id="IPR050638">
    <property type="entry name" value="AA-Vitamin_Transporters"/>
</dbReference>
<dbReference type="Proteomes" id="UP000243518">
    <property type="component" value="Unassembled WGS sequence"/>
</dbReference>
<dbReference type="GO" id="GO:0016020">
    <property type="term" value="C:membrane"/>
    <property type="evidence" value="ECO:0007669"/>
    <property type="project" value="UniProtKB-SubCell"/>
</dbReference>
<dbReference type="PANTHER" id="PTHR32322:SF9">
    <property type="entry name" value="AMINO-ACID METABOLITE EFFLUX PUMP-RELATED"/>
    <property type="match status" value="1"/>
</dbReference>
<feature type="transmembrane region" description="Helical" evidence="5">
    <location>
        <begin position="58"/>
        <end position="80"/>
    </location>
</feature>
<dbReference type="SUPFAM" id="SSF103481">
    <property type="entry name" value="Multidrug resistance efflux transporter EmrE"/>
    <property type="match status" value="2"/>
</dbReference>
<comment type="subcellular location">
    <subcellularLocation>
        <location evidence="1">Membrane</location>
        <topology evidence="1">Multi-pass membrane protein</topology>
    </subcellularLocation>
</comment>
<keyword evidence="3 5" id="KW-1133">Transmembrane helix</keyword>
<feature type="transmembrane region" description="Helical" evidence="5">
    <location>
        <begin position="264"/>
        <end position="285"/>
    </location>
</feature>
<feature type="transmembrane region" description="Helical" evidence="5">
    <location>
        <begin position="7"/>
        <end position="27"/>
    </location>
</feature>
<feature type="transmembrane region" description="Helical" evidence="5">
    <location>
        <begin position="33"/>
        <end position="51"/>
    </location>
</feature>
<evidence type="ECO:0000256" key="5">
    <source>
        <dbReference type="SAM" id="Phobius"/>
    </source>
</evidence>
<feature type="domain" description="EamA" evidence="6">
    <location>
        <begin position="141"/>
        <end position="280"/>
    </location>
</feature>
<dbReference type="Pfam" id="PF00892">
    <property type="entry name" value="EamA"/>
    <property type="match status" value="2"/>
</dbReference>
<keyword evidence="4 5" id="KW-0472">Membrane</keyword>
<keyword evidence="2 5" id="KW-0812">Transmembrane</keyword>
<evidence type="ECO:0000259" key="6">
    <source>
        <dbReference type="Pfam" id="PF00892"/>
    </source>
</evidence>
<feature type="transmembrane region" description="Helical" evidence="5">
    <location>
        <begin position="86"/>
        <end position="108"/>
    </location>
</feature>
<name>A0AAQ1G5G4_9GAMM</name>
<protein>
    <submittedName>
        <fullName evidence="7">O-acetylserine/cysteine efflux transporter</fullName>
    </submittedName>
</protein>
<evidence type="ECO:0000256" key="3">
    <source>
        <dbReference type="ARBA" id="ARBA00022989"/>
    </source>
</evidence>
<sequence>MPLSDLLRALAVILLWGLNFVVIKLGLDSLPPMLLGAMRFTLAAIPAVFFIPRPRIPLRWLIAYGMTISFGQFAFLFSAMTSGMPAGMASLVLQSQAFFTLMLAAALLGEKARTHNLAGLLVAATGLLLIGLESGSSMTTLGLILTLCAALMWACGNIITKQVGQVNLTSLVVWGSLIPPVPFMAMSFWLEGPQQIHQALSGVSGTAIFALFYLAFGATLIGYGLWSRLLSRYPAGRVAPFSMLVPVVGLSSSSLILGEKLNEMQILGALLIMLGLAVNVFGGALRRRGRRLQQG</sequence>
<feature type="domain" description="EamA" evidence="6">
    <location>
        <begin position="7"/>
        <end position="131"/>
    </location>
</feature>
<dbReference type="InterPro" id="IPR037185">
    <property type="entry name" value="EmrE-like"/>
</dbReference>
<evidence type="ECO:0000313" key="7">
    <source>
        <dbReference type="EMBL" id="SEF88401.1"/>
    </source>
</evidence>
<dbReference type="EMBL" id="FNVE01000002">
    <property type="protein sequence ID" value="SEF88401.1"/>
    <property type="molecule type" value="Genomic_DNA"/>
</dbReference>
<evidence type="ECO:0000313" key="8">
    <source>
        <dbReference type="Proteomes" id="UP000243518"/>
    </source>
</evidence>
<keyword evidence="8" id="KW-1185">Reference proteome</keyword>
<evidence type="ECO:0000256" key="4">
    <source>
        <dbReference type="ARBA" id="ARBA00023136"/>
    </source>
</evidence>
<reference evidence="7 8" key="1">
    <citation type="submission" date="2016-10" db="EMBL/GenBank/DDBJ databases">
        <authorList>
            <person name="Varghese N."/>
            <person name="Submissions S."/>
        </authorList>
    </citation>
    <scope>NUCLEOTIDE SEQUENCE [LARGE SCALE GENOMIC DNA]</scope>
    <source>
        <strain evidence="7 8">CECT 8317</strain>
    </source>
</reference>
<organism evidence="7 8">
    <name type="scientific">Halopseudomonas aestusnigri</name>
    <dbReference type="NCBI Taxonomy" id="857252"/>
    <lineage>
        <taxon>Bacteria</taxon>
        <taxon>Pseudomonadati</taxon>
        <taxon>Pseudomonadota</taxon>
        <taxon>Gammaproteobacteria</taxon>
        <taxon>Pseudomonadales</taxon>
        <taxon>Pseudomonadaceae</taxon>
        <taxon>Halopseudomonas</taxon>
    </lineage>
</organism>
<dbReference type="PANTHER" id="PTHR32322">
    <property type="entry name" value="INNER MEMBRANE TRANSPORTER"/>
    <property type="match status" value="1"/>
</dbReference>
<evidence type="ECO:0000256" key="1">
    <source>
        <dbReference type="ARBA" id="ARBA00004141"/>
    </source>
</evidence>
<feature type="transmembrane region" description="Helical" evidence="5">
    <location>
        <begin position="238"/>
        <end position="258"/>
    </location>
</feature>
<proteinExistence type="predicted"/>
<feature type="transmembrane region" description="Helical" evidence="5">
    <location>
        <begin position="171"/>
        <end position="190"/>
    </location>
</feature>
<dbReference type="AlphaFoldDB" id="A0AAQ1G5G4"/>
<comment type="caution">
    <text evidence="7">The sequence shown here is derived from an EMBL/GenBank/DDBJ whole genome shotgun (WGS) entry which is preliminary data.</text>
</comment>
<dbReference type="InterPro" id="IPR000620">
    <property type="entry name" value="EamA_dom"/>
</dbReference>
<dbReference type="RefSeq" id="WP_088274110.1">
    <property type="nucleotide sequence ID" value="NZ_FNVE01000002.1"/>
</dbReference>
<feature type="transmembrane region" description="Helical" evidence="5">
    <location>
        <begin position="115"/>
        <end position="132"/>
    </location>
</feature>
<feature type="transmembrane region" description="Helical" evidence="5">
    <location>
        <begin position="202"/>
        <end position="226"/>
    </location>
</feature>
<feature type="transmembrane region" description="Helical" evidence="5">
    <location>
        <begin position="138"/>
        <end position="159"/>
    </location>
</feature>